<dbReference type="AlphaFoldDB" id="A0AAU7U9Q6"/>
<feature type="domain" description="N-acetyltransferase" evidence="1">
    <location>
        <begin position="5"/>
        <end position="91"/>
    </location>
</feature>
<gene>
    <name evidence="2" type="ORF">ABOD76_17530</name>
</gene>
<dbReference type="InterPro" id="IPR016181">
    <property type="entry name" value="Acyl_CoA_acyltransferase"/>
</dbReference>
<dbReference type="EC" id="2.3.1.-" evidence="2"/>
<organism evidence="2">
    <name type="scientific">Deinococcus sonorensis KR-87</name>
    <dbReference type="NCBI Taxonomy" id="694439"/>
    <lineage>
        <taxon>Bacteria</taxon>
        <taxon>Thermotogati</taxon>
        <taxon>Deinococcota</taxon>
        <taxon>Deinococci</taxon>
        <taxon>Deinococcales</taxon>
        <taxon>Deinococcaceae</taxon>
        <taxon>Deinococcus</taxon>
    </lineage>
</organism>
<dbReference type="KEGG" id="dsc:ABOD76_17530"/>
<evidence type="ECO:0000313" key="2">
    <source>
        <dbReference type="EMBL" id="XBV85224.1"/>
    </source>
</evidence>
<reference evidence="2" key="1">
    <citation type="submission" date="2024-06" db="EMBL/GenBank/DDBJ databases">
        <title>Draft Genome Sequence of Deinococcus sonorensis Type Strain KR-87, a Biofilm Producing Representative of the Genus Deinococcus.</title>
        <authorList>
            <person name="Boren L.S."/>
            <person name="Grosso R.A."/>
            <person name="Hugenberg-Cox A.N."/>
            <person name="Hill J.T.E."/>
            <person name="Albert C.M."/>
            <person name="Tuohy J.M."/>
        </authorList>
    </citation>
    <scope>NUCLEOTIDE SEQUENCE</scope>
    <source>
        <strain evidence="2">KR-87</strain>
    </source>
</reference>
<dbReference type="CDD" id="cd04301">
    <property type="entry name" value="NAT_SF"/>
    <property type="match status" value="1"/>
</dbReference>
<dbReference type="SUPFAM" id="SSF55729">
    <property type="entry name" value="Acyl-CoA N-acyltransferases (Nat)"/>
    <property type="match status" value="1"/>
</dbReference>
<sequence length="100" mass="11347">MPEVIDNPEQKRYELRDGARLLGFAEYRPVTGALLFPHTEIEEGHEGQGLASLLIRTALDDARARSLNVIPMCPFVAGFIRRHPEYLSLVQPAQRTMFKL</sequence>
<name>A0AAU7U9Q6_9DEIO</name>
<dbReference type="InterPro" id="IPR031165">
    <property type="entry name" value="GNAT_YJDJ"/>
</dbReference>
<dbReference type="GO" id="GO:0016746">
    <property type="term" value="F:acyltransferase activity"/>
    <property type="evidence" value="ECO:0007669"/>
    <property type="project" value="UniProtKB-KW"/>
</dbReference>
<dbReference type="InterPro" id="IPR045057">
    <property type="entry name" value="Gcn5-rel_NAT"/>
</dbReference>
<keyword evidence="2" id="KW-0808">Transferase</keyword>
<evidence type="ECO:0000259" key="1">
    <source>
        <dbReference type="PROSITE" id="PS51729"/>
    </source>
</evidence>
<dbReference type="Pfam" id="PF14542">
    <property type="entry name" value="Acetyltransf_CG"/>
    <property type="match status" value="1"/>
</dbReference>
<protein>
    <submittedName>
        <fullName evidence="2">GNAT family N-acetyltransferase</fullName>
        <ecNumber evidence="2">2.3.1.-</ecNumber>
    </submittedName>
</protein>
<accession>A0AAU7U9Q6</accession>
<dbReference type="PROSITE" id="PS51729">
    <property type="entry name" value="GNAT_YJDJ"/>
    <property type="match status" value="1"/>
</dbReference>
<keyword evidence="2" id="KW-0012">Acyltransferase</keyword>
<dbReference type="RefSeq" id="WP_350243261.1">
    <property type="nucleotide sequence ID" value="NZ_CP158299.1"/>
</dbReference>
<dbReference type="PANTHER" id="PTHR31435">
    <property type="entry name" value="PROTEIN NATD1"/>
    <property type="match status" value="1"/>
</dbReference>
<proteinExistence type="predicted"/>
<dbReference type="Gene3D" id="3.40.630.30">
    <property type="match status" value="1"/>
</dbReference>
<dbReference type="EMBL" id="CP158299">
    <property type="protein sequence ID" value="XBV85224.1"/>
    <property type="molecule type" value="Genomic_DNA"/>
</dbReference>
<dbReference type="PANTHER" id="PTHR31435:SF10">
    <property type="entry name" value="BSR4717 PROTEIN"/>
    <property type="match status" value="1"/>
</dbReference>